<keyword evidence="4 6" id="KW-0808">Transferase</keyword>
<dbReference type="PIRSF" id="PIRSF000401">
    <property type="entry name" value="RPL11_MTase"/>
    <property type="match status" value="1"/>
</dbReference>
<dbReference type="SUPFAM" id="SSF53335">
    <property type="entry name" value="S-adenosyl-L-methionine-dependent methyltransferases"/>
    <property type="match status" value="1"/>
</dbReference>
<keyword evidence="6" id="KW-0689">Ribosomal protein</keyword>
<evidence type="ECO:0000256" key="4">
    <source>
        <dbReference type="ARBA" id="ARBA00022679"/>
    </source>
</evidence>
<dbReference type="InterPro" id="IPR050078">
    <property type="entry name" value="Ribosomal_L11_MeTrfase_PrmA"/>
</dbReference>
<evidence type="ECO:0000313" key="6">
    <source>
        <dbReference type="EMBL" id="VAX12632.1"/>
    </source>
</evidence>
<dbReference type="CDD" id="cd02440">
    <property type="entry name" value="AdoMet_MTases"/>
    <property type="match status" value="1"/>
</dbReference>
<organism evidence="6">
    <name type="scientific">hydrothermal vent metagenome</name>
    <dbReference type="NCBI Taxonomy" id="652676"/>
    <lineage>
        <taxon>unclassified sequences</taxon>
        <taxon>metagenomes</taxon>
        <taxon>ecological metagenomes</taxon>
    </lineage>
</organism>
<gene>
    <name evidence="6" type="ORF">MNBD_GAMMA24-170</name>
</gene>
<evidence type="ECO:0000256" key="3">
    <source>
        <dbReference type="ARBA" id="ARBA00022603"/>
    </source>
</evidence>
<dbReference type="Pfam" id="PF06325">
    <property type="entry name" value="PrmA"/>
    <property type="match status" value="1"/>
</dbReference>
<evidence type="ECO:0000256" key="1">
    <source>
        <dbReference type="ARBA" id="ARBA00009741"/>
    </source>
</evidence>
<evidence type="ECO:0000256" key="5">
    <source>
        <dbReference type="ARBA" id="ARBA00022691"/>
    </source>
</evidence>
<dbReference type="GO" id="GO:0032259">
    <property type="term" value="P:methylation"/>
    <property type="evidence" value="ECO:0007669"/>
    <property type="project" value="UniProtKB-KW"/>
</dbReference>
<dbReference type="AlphaFoldDB" id="A0A3B1B966"/>
<dbReference type="GO" id="GO:0005840">
    <property type="term" value="C:ribosome"/>
    <property type="evidence" value="ECO:0007669"/>
    <property type="project" value="UniProtKB-KW"/>
</dbReference>
<keyword evidence="2" id="KW-0963">Cytoplasm</keyword>
<name>A0A3B1B966_9ZZZZ</name>
<protein>
    <submittedName>
        <fullName evidence="6">Ribosomal protein L11 methyltransferase</fullName>
    </submittedName>
</protein>
<dbReference type="InterPro" id="IPR004498">
    <property type="entry name" value="Ribosomal_PrmA_MeTrfase"/>
</dbReference>
<evidence type="ECO:0000256" key="2">
    <source>
        <dbReference type="ARBA" id="ARBA00022490"/>
    </source>
</evidence>
<keyword evidence="3 6" id="KW-0489">Methyltransferase</keyword>
<dbReference type="GO" id="GO:0005829">
    <property type="term" value="C:cytosol"/>
    <property type="evidence" value="ECO:0007669"/>
    <property type="project" value="TreeGrafter"/>
</dbReference>
<dbReference type="PANTHER" id="PTHR43648">
    <property type="entry name" value="ELECTRON TRANSFER FLAVOPROTEIN BETA SUBUNIT LYSINE METHYLTRANSFERASE"/>
    <property type="match status" value="1"/>
</dbReference>
<dbReference type="InterPro" id="IPR029063">
    <property type="entry name" value="SAM-dependent_MTases_sf"/>
</dbReference>
<sequence>MPWLQLKFETDPQQAERLGELLETAGACAITMQDAADQPLFEPPPGATPLWKQILLNGLFEADADIEAILAEIAQALGQTPLPVWTLNPLEDKDWVRAWMDNYRPMCFGEKLWIVPSTFTPPDADAVNILLDPGLAFGTGTHPTTAMCLRWLDAHPPVDQTVIDYGCGSGILAIAACRLGAASALAVDNDPQALLATRDNACLNKVDDRIQAYLPDDSPAQTVPLLLANILAGPLHQLASAFAERVQPDGQIVLSGIIESQVEELIQSYSPWFAIKVYRQEEEWVCLHGQRNSLSAP</sequence>
<dbReference type="GO" id="GO:0016279">
    <property type="term" value="F:protein-lysine N-methyltransferase activity"/>
    <property type="evidence" value="ECO:0007669"/>
    <property type="project" value="TreeGrafter"/>
</dbReference>
<dbReference type="NCBIfam" id="TIGR00406">
    <property type="entry name" value="prmA"/>
    <property type="match status" value="1"/>
</dbReference>
<dbReference type="PANTHER" id="PTHR43648:SF1">
    <property type="entry name" value="ELECTRON TRANSFER FLAVOPROTEIN BETA SUBUNIT LYSINE METHYLTRANSFERASE"/>
    <property type="match status" value="1"/>
</dbReference>
<reference evidence="6" key="1">
    <citation type="submission" date="2018-06" db="EMBL/GenBank/DDBJ databases">
        <authorList>
            <person name="Zhirakovskaya E."/>
        </authorList>
    </citation>
    <scope>NUCLEOTIDE SEQUENCE</scope>
</reference>
<accession>A0A3B1B966</accession>
<proteinExistence type="inferred from homology"/>
<keyword evidence="5" id="KW-0949">S-adenosyl-L-methionine</keyword>
<dbReference type="Gene3D" id="3.40.50.150">
    <property type="entry name" value="Vaccinia Virus protein VP39"/>
    <property type="match status" value="1"/>
</dbReference>
<dbReference type="EMBL" id="UOFZ01000058">
    <property type="protein sequence ID" value="VAX12632.1"/>
    <property type="molecule type" value="Genomic_DNA"/>
</dbReference>
<comment type="similarity">
    <text evidence="1">Belongs to the methyltransferase superfamily. PrmA family.</text>
</comment>
<keyword evidence="6" id="KW-0687">Ribonucleoprotein</keyword>
<dbReference type="HAMAP" id="MF_00735">
    <property type="entry name" value="Methyltr_PrmA"/>
    <property type="match status" value="1"/>
</dbReference>